<evidence type="ECO:0000256" key="1">
    <source>
        <dbReference type="SAM" id="MobiDB-lite"/>
    </source>
</evidence>
<sequence>MDPCKPGRGAEATKIFFNCRAPLSSTLRSPAAHDKGHLSLVVAAHDYMRDLICHLLTEDIIPRYQHARSAEEEIGDEVDDSMEDNALVADTGSCKAPSPKTLPFDDDKQVLKRPNAHMQGLGQLS</sequence>
<feature type="compositionally biased region" description="Acidic residues" evidence="1">
    <location>
        <begin position="72"/>
        <end position="83"/>
    </location>
</feature>
<protein>
    <submittedName>
        <fullName evidence="2">Uncharacterized protein</fullName>
    </submittedName>
</protein>
<reference evidence="2" key="1">
    <citation type="submission" date="2021-06" db="EMBL/GenBank/DDBJ databases">
        <title>Parelaphostrongylus tenuis whole genome reference sequence.</title>
        <authorList>
            <person name="Garwood T.J."/>
            <person name="Larsen P.A."/>
            <person name="Fountain-Jones N.M."/>
            <person name="Garbe J.R."/>
            <person name="Macchietto M.G."/>
            <person name="Kania S.A."/>
            <person name="Gerhold R.W."/>
            <person name="Richards J.E."/>
            <person name="Wolf T.M."/>
        </authorList>
    </citation>
    <scope>NUCLEOTIDE SEQUENCE</scope>
    <source>
        <strain evidence="2">MNPRO001-30</strain>
        <tissue evidence="2">Meninges</tissue>
    </source>
</reference>
<organism evidence="2 3">
    <name type="scientific">Parelaphostrongylus tenuis</name>
    <name type="common">Meningeal worm</name>
    <dbReference type="NCBI Taxonomy" id="148309"/>
    <lineage>
        <taxon>Eukaryota</taxon>
        <taxon>Metazoa</taxon>
        <taxon>Ecdysozoa</taxon>
        <taxon>Nematoda</taxon>
        <taxon>Chromadorea</taxon>
        <taxon>Rhabditida</taxon>
        <taxon>Rhabditina</taxon>
        <taxon>Rhabditomorpha</taxon>
        <taxon>Strongyloidea</taxon>
        <taxon>Metastrongylidae</taxon>
        <taxon>Parelaphostrongylus</taxon>
    </lineage>
</organism>
<accession>A0AAD5MKX7</accession>
<evidence type="ECO:0000313" key="3">
    <source>
        <dbReference type="Proteomes" id="UP001196413"/>
    </source>
</evidence>
<evidence type="ECO:0000313" key="2">
    <source>
        <dbReference type="EMBL" id="KAJ1351066.1"/>
    </source>
</evidence>
<name>A0AAD5MKX7_PARTN</name>
<feature type="region of interest" description="Disordered" evidence="1">
    <location>
        <begin position="72"/>
        <end position="125"/>
    </location>
</feature>
<dbReference type="EMBL" id="JAHQIW010000995">
    <property type="protein sequence ID" value="KAJ1351066.1"/>
    <property type="molecule type" value="Genomic_DNA"/>
</dbReference>
<keyword evidence="3" id="KW-1185">Reference proteome</keyword>
<proteinExistence type="predicted"/>
<dbReference type="AlphaFoldDB" id="A0AAD5MKX7"/>
<comment type="caution">
    <text evidence="2">The sequence shown here is derived from an EMBL/GenBank/DDBJ whole genome shotgun (WGS) entry which is preliminary data.</text>
</comment>
<gene>
    <name evidence="2" type="ORF">KIN20_007005</name>
</gene>
<dbReference type="Proteomes" id="UP001196413">
    <property type="component" value="Unassembled WGS sequence"/>
</dbReference>